<dbReference type="AlphaFoldDB" id="A0A8U0I0F9"/>
<reference evidence="4 5" key="1">
    <citation type="submission" date="2022-04" db="EMBL/GenBank/DDBJ databases">
        <title>Diverse halophilic archaea isolated from saline environments.</title>
        <authorList>
            <person name="Cui H.-L."/>
        </authorList>
    </citation>
    <scope>NUCLEOTIDE SEQUENCE [LARGE SCALE GENOMIC DNA]</scope>
    <source>
        <strain evidence="4 5">XZYJT49</strain>
        <plasmid evidence="4 5">unnamed2</plasmid>
    </source>
</reference>
<feature type="domain" description="HTH bat-type" evidence="3">
    <location>
        <begin position="164"/>
        <end position="215"/>
    </location>
</feature>
<evidence type="ECO:0000256" key="2">
    <source>
        <dbReference type="ARBA" id="ARBA00023163"/>
    </source>
</evidence>
<dbReference type="RefSeq" id="WP_248652925.1">
    <property type="nucleotide sequence ID" value="NZ_CP096661.1"/>
</dbReference>
<dbReference type="GeneID" id="72187677"/>
<name>A0A8U0I0F9_9EURY</name>
<dbReference type="KEGG" id="halx:M0R89_20720"/>
<dbReference type="InterPro" id="IPR007050">
    <property type="entry name" value="HTH_bacterioopsin"/>
</dbReference>
<protein>
    <submittedName>
        <fullName evidence="4">Helix-turn-helix domain-containing protein</fullName>
    </submittedName>
</protein>
<evidence type="ECO:0000313" key="4">
    <source>
        <dbReference type="EMBL" id="UPV76892.1"/>
    </source>
</evidence>
<dbReference type="EMBL" id="CP096661">
    <property type="protein sequence ID" value="UPV76892.1"/>
    <property type="molecule type" value="Genomic_DNA"/>
</dbReference>
<gene>
    <name evidence="4" type="ORF">M0R89_20720</name>
</gene>
<dbReference type="Pfam" id="PF04967">
    <property type="entry name" value="HTH_10"/>
    <property type="match status" value="1"/>
</dbReference>
<sequence>MGLVATFEIDCEALPLTGVAAAVPQATLILELQFNHGARPLFLVTVTDGSRTAVENALADAYDVAELTLVGRAGDTRRYQVVPALSFEEQLGDHVDDLAGLEALATVDAIIERIEVLPSGWQQTGWFADRDAFEKFSTFWRQNGGFKLQRLTRDGDPEPPGDGLTDHQREALRTAYELGYFDIPRRASLEDVGAELDITASSVSERLRRAQTRLIQETVAPTWPPLPD</sequence>
<keyword evidence="2" id="KW-0804">Transcription</keyword>
<accession>A0A8U0I0F9</accession>
<evidence type="ECO:0000259" key="3">
    <source>
        <dbReference type="Pfam" id="PF04967"/>
    </source>
</evidence>
<dbReference type="Proteomes" id="UP000830729">
    <property type="component" value="Plasmid unnamed2"/>
</dbReference>
<keyword evidence="4" id="KW-0614">Plasmid</keyword>
<dbReference type="PANTHER" id="PTHR34236:SF1">
    <property type="entry name" value="DIMETHYL SULFOXIDE REDUCTASE TRANSCRIPTIONAL ACTIVATOR"/>
    <property type="match status" value="1"/>
</dbReference>
<keyword evidence="1" id="KW-0805">Transcription regulation</keyword>
<dbReference type="PANTHER" id="PTHR34236">
    <property type="entry name" value="DIMETHYL SULFOXIDE REDUCTASE TRANSCRIPTIONAL ACTIVATOR"/>
    <property type="match status" value="1"/>
</dbReference>
<proteinExistence type="predicted"/>
<geneLocation type="plasmid" evidence="4 5">
    <name>unnamed2</name>
</geneLocation>
<keyword evidence="5" id="KW-1185">Reference proteome</keyword>
<evidence type="ECO:0000313" key="5">
    <source>
        <dbReference type="Proteomes" id="UP000830729"/>
    </source>
</evidence>
<evidence type="ECO:0000256" key="1">
    <source>
        <dbReference type="ARBA" id="ARBA00023015"/>
    </source>
</evidence>
<organism evidence="4 5">
    <name type="scientific">Halorussus limi</name>
    <dbReference type="NCBI Taxonomy" id="2938695"/>
    <lineage>
        <taxon>Archaea</taxon>
        <taxon>Methanobacteriati</taxon>
        <taxon>Methanobacteriota</taxon>
        <taxon>Stenosarchaea group</taxon>
        <taxon>Halobacteria</taxon>
        <taxon>Halobacteriales</taxon>
        <taxon>Haladaptataceae</taxon>
        <taxon>Halorussus</taxon>
    </lineage>
</organism>